<dbReference type="RefSeq" id="WP_280576176.1">
    <property type="nucleotide sequence ID" value="NZ_JARXRM010000046.1"/>
</dbReference>
<protein>
    <submittedName>
        <fullName evidence="1">RebB family R body protein</fullName>
    </submittedName>
</protein>
<dbReference type="InterPro" id="IPR021070">
    <property type="entry name" value="Killing_trait_RebB"/>
</dbReference>
<dbReference type="EMBL" id="JARXRM010000046">
    <property type="protein sequence ID" value="MDH5824825.1"/>
    <property type="molecule type" value="Genomic_DNA"/>
</dbReference>
<organism evidence="1 2">
    <name type="scientific">Luteimonas endophytica</name>
    <dbReference type="NCBI Taxonomy" id="3042023"/>
    <lineage>
        <taxon>Bacteria</taxon>
        <taxon>Pseudomonadati</taxon>
        <taxon>Pseudomonadota</taxon>
        <taxon>Gammaproteobacteria</taxon>
        <taxon>Lysobacterales</taxon>
        <taxon>Lysobacteraceae</taxon>
        <taxon>Luteimonas</taxon>
    </lineage>
</organism>
<name>A0ABT6JE31_9GAMM</name>
<dbReference type="Pfam" id="PF11747">
    <property type="entry name" value="RebB"/>
    <property type="match status" value="1"/>
</dbReference>
<evidence type="ECO:0000313" key="2">
    <source>
        <dbReference type="Proteomes" id="UP001156940"/>
    </source>
</evidence>
<comment type="caution">
    <text evidence="1">The sequence shown here is derived from an EMBL/GenBank/DDBJ whole genome shotgun (WGS) entry which is preliminary data.</text>
</comment>
<gene>
    <name evidence="1" type="ORF">QFW77_17790</name>
</gene>
<proteinExistence type="predicted"/>
<keyword evidence="2" id="KW-1185">Reference proteome</keyword>
<sequence length="78" mass="7986">MADSTPVNSQITDAVTQTNVKVVAEAPAQAIASLYQVSSHSTGLALQNAVHSQQALNQISSAVISKAVALIMAIGEKP</sequence>
<reference evidence="1 2" key="1">
    <citation type="submission" date="2023-04" db="EMBL/GenBank/DDBJ databases">
        <title>Luteimonas endophyticus RD2P54.</title>
        <authorList>
            <person name="Sun J.-Q."/>
        </authorList>
    </citation>
    <scope>NUCLEOTIDE SEQUENCE [LARGE SCALE GENOMIC DNA]</scope>
    <source>
        <strain evidence="1 2">RD2P54</strain>
    </source>
</reference>
<accession>A0ABT6JE31</accession>
<dbReference type="Proteomes" id="UP001156940">
    <property type="component" value="Unassembled WGS sequence"/>
</dbReference>
<evidence type="ECO:0000313" key="1">
    <source>
        <dbReference type="EMBL" id="MDH5824825.1"/>
    </source>
</evidence>